<proteinExistence type="predicted"/>
<dbReference type="SUPFAM" id="SSF53448">
    <property type="entry name" value="Nucleotide-diphospho-sugar transferases"/>
    <property type="match status" value="1"/>
</dbReference>
<gene>
    <name evidence="1" type="ORF">SAMN05444000_10228</name>
</gene>
<dbReference type="EMBL" id="FQZQ01000002">
    <property type="protein sequence ID" value="SHI58509.1"/>
    <property type="molecule type" value="Genomic_DNA"/>
</dbReference>
<reference evidence="2" key="1">
    <citation type="submission" date="2016-11" db="EMBL/GenBank/DDBJ databases">
        <authorList>
            <person name="Varghese N."/>
            <person name="Submissions S."/>
        </authorList>
    </citation>
    <scope>NUCLEOTIDE SEQUENCE [LARGE SCALE GENOMIC DNA]</scope>
    <source>
        <strain evidence="2">DSM 100564</strain>
    </source>
</reference>
<accession>A0A1M6CBX4</accession>
<dbReference type="STRING" id="1470563.SAMN05444000_10228"/>
<dbReference type="AlphaFoldDB" id="A0A1M6CBX4"/>
<dbReference type="InterPro" id="IPR029044">
    <property type="entry name" value="Nucleotide-diphossugar_trans"/>
</dbReference>
<sequence length="277" mass="31756">MLIVSLSSIPTRFDKLGPTLECLLSQTAKIDRIILYIPENYRRFPDWDGTLPEVPEGVEIRRVSQDLGPATKVLYATKEFRGVDCDILLCDDDRRYKSHWAQAFLDARAEHPDTCIAIAGFEADRYGQSQMLNRPQPRARRKPRALDFKFKAKMIWEFLFPPVERKYLREPTRVTFSQSGYVDCFEGFGGALMRPEFFDDAAFDIPEVIWAVDDVWLSGNLARMGVPIWALADQHDTQHTPAGISDALHKAEIEGADRDIANKTCIAHFRDTYELWP</sequence>
<evidence type="ECO:0000313" key="1">
    <source>
        <dbReference type="EMBL" id="SHI58509.1"/>
    </source>
</evidence>
<name>A0A1M6CBX4_9RHOB</name>
<evidence type="ECO:0000313" key="2">
    <source>
        <dbReference type="Proteomes" id="UP000183982"/>
    </source>
</evidence>
<dbReference type="Proteomes" id="UP000183982">
    <property type="component" value="Unassembled WGS sequence"/>
</dbReference>
<dbReference type="OrthoDB" id="5465469at2"/>
<evidence type="ECO:0008006" key="3">
    <source>
        <dbReference type="Google" id="ProtNLM"/>
    </source>
</evidence>
<organism evidence="1 2">
    <name type="scientific">Shimia gijangensis</name>
    <dbReference type="NCBI Taxonomy" id="1470563"/>
    <lineage>
        <taxon>Bacteria</taxon>
        <taxon>Pseudomonadati</taxon>
        <taxon>Pseudomonadota</taxon>
        <taxon>Alphaproteobacteria</taxon>
        <taxon>Rhodobacterales</taxon>
        <taxon>Roseobacteraceae</taxon>
    </lineage>
</organism>
<keyword evidence="2" id="KW-1185">Reference proteome</keyword>
<dbReference type="RefSeq" id="WP_073248782.1">
    <property type="nucleotide sequence ID" value="NZ_FQZQ01000002.1"/>
</dbReference>
<protein>
    <recommendedName>
        <fullName evidence="3">Glycosyl transferase family 2</fullName>
    </recommendedName>
</protein>